<evidence type="ECO:0000256" key="10">
    <source>
        <dbReference type="SAM" id="Coils"/>
    </source>
</evidence>
<dbReference type="SMART" id="SM00283">
    <property type="entry name" value="MA"/>
    <property type="match status" value="1"/>
</dbReference>
<comment type="subcellular location">
    <subcellularLocation>
        <location evidence="1">Cell membrane</location>
        <topology evidence="1">Multi-pass membrane protein</topology>
    </subcellularLocation>
</comment>
<dbReference type="Gene3D" id="1.10.287.950">
    <property type="entry name" value="Methyl-accepting chemotaxis protein"/>
    <property type="match status" value="3"/>
</dbReference>
<feature type="coiled-coil region" evidence="10">
    <location>
        <begin position="380"/>
        <end position="414"/>
    </location>
</feature>
<evidence type="ECO:0000259" key="13">
    <source>
        <dbReference type="PROSITE" id="PS50885"/>
    </source>
</evidence>
<evidence type="ECO:0000256" key="2">
    <source>
        <dbReference type="ARBA" id="ARBA00022475"/>
    </source>
</evidence>
<feature type="coiled-coil region" evidence="10">
    <location>
        <begin position="526"/>
        <end position="564"/>
    </location>
</feature>
<comment type="caution">
    <text evidence="14">The sequence shown here is derived from an EMBL/GenBank/DDBJ whole genome shotgun (WGS) entry which is preliminary data.</text>
</comment>
<keyword evidence="5 11" id="KW-1133">Transmembrane helix</keyword>
<evidence type="ECO:0000256" key="1">
    <source>
        <dbReference type="ARBA" id="ARBA00004651"/>
    </source>
</evidence>
<evidence type="ECO:0000256" key="3">
    <source>
        <dbReference type="ARBA" id="ARBA00022500"/>
    </source>
</evidence>
<keyword evidence="6 11" id="KW-0472">Membrane</keyword>
<dbReference type="PROSITE" id="PS50885">
    <property type="entry name" value="HAMP"/>
    <property type="match status" value="1"/>
</dbReference>
<organism evidence="14">
    <name type="scientific">Candidatus Caldatribacterium saccharofermentans</name>
    <dbReference type="NCBI Taxonomy" id="1454753"/>
    <lineage>
        <taxon>Bacteria</taxon>
        <taxon>Pseudomonadati</taxon>
        <taxon>Atribacterota</taxon>
        <taxon>Atribacteria</taxon>
        <taxon>Atribacterales</taxon>
        <taxon>Candidatus Caldatribacteriaceae</taxon>
        <taxon>Candidatus Caldatribacterium</taxon>
    </lineage>
</organism>
<name>A0A7V4TEU4_9BACT</name>
<dbReference type="Pfam" id="PF00672">
    <property type="entry name" value="HAMP"/>
    <property type="match status" value="1"/>
</dbReference>
<evidence type="ECO:0000256" key="8">
    <source>
        <dbReference type="ARBA" id="ARBA00029447"/>
    </source>
</evidence>
<dbReference type="PRINTS" id="PR00260">
    <property type="entry name" value="CHEMTRNSDUCR"/>
</dbReference>
<evidence type="ECO:0000313" key="14">
    <source>
        <dbReference type="EMBL" id="HGY38531.1"/>
    </source>
</evidence>
<feature type="domain" description="HAMP" evidence="13">
    <location>
        <begin position="277"/>
        <end position="335"/>
    </location>
</feature>
<evidence type="ECO:0000256" key="9">
    <source>
        <dbReference type="PROSITE-ProRule" id="PRU00284"/>
    </source>
</evidence>
<keyword evidence="10" id="KW-0175">Coiled coil</keyword>
<keyword evidence="7 9" id="KW-0807">Transducer</keyword>
<dbReference type="SUPFAM" id="SSF58104">
    <property type="entry name" value="Methyl-accepting chemotaxis protein (MCP) signaling domain"/>
    <property type="match status" value="3"/>
</dbReference>
<dbReference type="PROSITE" id="PS50111">
    <property type="entry name" value="CHEMOTAXIS_TRANSDUC_2"/>
    <property type="match status" value="1"/>
</dbReference>
<dbReference type="InterPro" id="IPR033479">
    <property type="entry name" value="dCache_1"/>
</dbReference>
<dbReference type="GO" id="GO:0005886">
    <property type="term" value="C:plasma membrane"/>
    <property type="evidence" value="ECO:0007669"/>
    <property type="project" value="UniProtKB-SubCell"/>
</dbReference>
<evidence type="ECO:0000256" key="6">
    <source>
        <dbReference type="ARBA" id="ARBA00023136"/>
    </source>
</evidence>
<dbReference type="PANTHER" id="PTHR32089:SF112">
    <property type="entry name" value="LYSOZYME-LIKE PROTEIN-RELATED"/>
    <property type="match status" value="1"/>
</dbReference>
<dbReference type="InterPro" id="IPR004089">
    <property type="entry name" value="MCPsignal_dom"/>
</dbReference>
<dbReference type="InterPro" id="IPR004090">
    <property type="entry name" value="Chemotax_Me-accpt_rcpt"/>
</dbReference>
<dbReference type="GO" id="GO:0004888">
    <property type="term" value="F:transmembrane signaling receptor activity"/>
    <property type="evidence" value="ECO:0007669"/>
    <property type="project" value="InterPro"/>
</dbReference>
<evidence type="ECO:0000256" key="7">
    <source>
        <dbReference type="ARBA" id="ARBA00023224"/>
    </source>
</evidence>
<dbReference type="SMART" id="SM00304">
    <property type="entry name" value="HAMP"/>
    <property type="match status" value="2"/>
</dbReference>
<keyword evidence="3" id="KW-0145">Chemotaxis</keyword>
<feature type="coiled-coil region" evidence="10">
    <location>
        <begin position="670"/>
        <end position="697"/>
    </location>
</feature>
<feature type="domain" description="Methyl-accepting transducer" evidence="12">
    <location>
        <begin position="382"/>
        <end position="639"/>
    </location>
</feature>
<dbReference type="CDD" id="cd06225">
    <property type="entry name" value="HAMP"/>
    <property type="match status" value="1"/>
</dbReference>
<dbReference type="Gene3D" id="3.30.450.20">
    <property type="entry name" value="PAS domain"/>
    <property type="match status" value="1"/>
</dbReference>
<evidence type="ECO:0000259" key="12">
    <source>
        <dbReference type="PROSITE" id="PS50111"/>
    </source>
</evidence>
<keyword evidence="4 11" id="KW-0812">Transmembrane</keyword>
<reference evidence="14" key="1">
    <citation type="journal article" date="2020" name="mSystems">
        <title>Genome- and Community-Level Interaction Insights into Carbon Utilization and Element Cycling Functions of Hydrothermarchaeota in Hydrothermal Sediment.</title>
        <authorList>
            <person name="Zhou Z."/>
            <person name="Liu Y."/>
            <person name="Xu W."/>
            <person name="Pan J."/>
            <person name="Luo Z.H."/>
            <person name="Li M."/>
        </authorList>
    </citation>
    <scope>NUCLEOTIDE SEQUENCE [LARGE SCALE GENOMIC DNA]</scope>
    <source>
        <strain evidence="14">SpSt-82</strain>
    </source>
</reference>
<dbReference type="EMBL" id="DTIY01000013">
    <property type="protein sequence ID" value="HGY38531.1"/>
    <property type="molecule type" value="Genomic_DNA"/>
</dbReference>
<sequence length="719" mass="78034">MRRSLQGRLLLWFLVFALVPLVFLALYGLSVFQKSLSKAYEEQLLTMASSVAHGLDLWFETKIANIKGGGKDPLAERSYWVNKDGTGSDGTGKEVDLSNDPAFLKVVETQAPQISRVFISPETGKRVVNILVPTIVNEKFIGAMGNQVPVEELDALVATLKTGETGYGYLVDQTGTIVSHPNPEKVLKESVLSGSSEALNAFGKEMFAKQQGVAHYTYEGVSKAAAFAPVEVAGWYVVATAPHREIYAPIFSMRNLIIVVIVVAGVLVGFFSLLLSGRIALGIRKVTGIVQQVAQGDLGVDMESIQEIGQRVRDEVGLLAQAFVAMVENLRSLVREILQGASFLSSSSTELFASVEEVARATQEIAKTVSQVAQGSTRQSEDLQNVAERARRVRERAENLKKATEKNVHLLQEMGEQFRENFAALERIALGIQSVSEAGKRTETEAREGQKLLAALRESVMSLAQVSKEVAESIEALEGRSQEIGKIVDLITGIAEQTNLLALNAAIEAARAGEAGRGFAVVAEEVRKLAESSAQAAQQIANLIREIQGDTRRAVERMEKAESQVMAGVSQTDEVVKSFEHILSAMQGVMDQTKALASSFDVAQKVQETTKKSEEEVLALSLENAKLIEDIAQDIQNISESLSSIASVAEENAASSEEVSASTEEQSASLEEIRSAVEELTRLAANLEGLVRRFRLEKSSQEVFSPEEKGVKYGEGTKR</sequence>
<evidence type="ECO:0000256" key="5">
    <source>
        <dbReference type="ARBA" id="ARBA00022989"/>
    </source>
</evidence>
<dbReference type="InterPro" id="IPR003660">
    <property type="entry name" value="HAMP_dom"/>
</dbReference>
<proteinExistence type="inferred from homology"/>
<dbReference type="PANTHER" id="PTHR32089">
    <property type="entry name" value="METHYL-ACCEPTING CHEMOTAXIS PROTEIN MCPB"/>
    <property type="match status" value="1"/>
</dbReference>
<protein>
    <submittedName>
        <fullName evidence="14">Methyl-accepting chemotaxis protein</fullName>
    </submittedName>
</protein>
<dbReference type="Pfam" id="PF00015">
    <property type="entry name" value="MCPsignal"/>
    <property type="match status" value="1"/>
</dbReference>
<dbReference type="GO" id="GO:0007165">
    <property type="term" value="P:signal transduction"/>
    <property type="evidence" value="ECO:0007669"/>
    <property type="project" value="UniProtKB-KW"/>
</dbReference>
<comment type="similarity">
    <text evidence="8">Belongs to the methyl-accepting chemotaxis (MCP) protein family.</text>
</comment>
<dbReference type="Pfam" id="PF02743">
    <property type="entry name" value="dCache_1"/>
    <property type="match status" value="1"/>
</dbReference>
<evidence type="ECO:0000256" key="11">
    <source>
        <dbReference type="SAM" id="Phobius"/>
    </source>
</evidence>
<accession>A0A7V4TEU4</accession>
<gene>
    <name evidence="14" type="ORF">ENW11_01795</name>
</gene>
<evidence type="ECO:0000256" key="4">
    <source>
        <dbReference type="ARBA" id="ARBA00022692"/>
    </source>
</evidence>
<dbReference type="CDD" id="cd12912">
    <property type="entry name" value="PDC2_MCP_like"/>
    <property type="match status" value="1"/>
</dbReference>
<keyword evidence="2" id="KW-1003">Cell membrane</keyword>
<dbReference type="GO" id="GO:0006935">
    <property type="term" value="P:chemotaxis"/>
    <property type="evidence" value="ECO:0007669"/>
    <property type="project" value="UniProtKB-KW"/>
</dbReference>
<feature type="transmembrane region" description="Helical" evidence="11">
    <location>
        <begin position="256"/>
        <end position="275"/>
    </location>
</feature>
<dbReference type="AlphaFoldDB" id="A0A7V4TEU4"/>
<dbReference type="CDD" id="cd18773">
    <property type="entry name" value="PDC1_HK_sensor"/>
    <property type="match status" value="1"/>
</dbReference>
<dbReference type="CDD" id="cd11386">
    <property type="entry name" value="MCP_signal"/>
    <property type="match status" value="1"/>
</dbReference>